<comment type="caution">
    <text evidence="2">The sequence shown here is derived from an EMBL/GenBank/DDBJ whole genome shotgun (WGS) entry which is preliminary data.</text>
</comment>
<dbReference type="EMBL" id="BDQK01000001">
    <property type="protein sequence ID" value="GBF78637.1"/>
    <property type="molecule type" value="Genomic_DNA"/>
</dbReference>
<keyword evidence="1" id="KW-1133">Transmembrane helix</keyword>
<name>A0A401IBI7_APHSA</name>
<dbReference type="SUPFAM" id="SSF82171">
    <property type="entry name" value="DPP6 N-terminal domain-like"/>
    <property type="match status" value="1"/>
</dbReference>
<keyword evidence="1" id="KW-0472">Membrane</keyword>
<dbReference type="OrthoDB" id="475437at2"/>
<sequence length="498" mass="56084">MTQTEETKSIWLQKFQPFDWICLGGIILLSSLIGAIIISGEKSPFKVYNFSWNDKKVGLQDKVFSLKFNRSVNSETVEKNLTIEPPLPGKMSWQGRELIYTLQDPPIYGTNYQIKLENVERSYDLAKIEPFVSLFSTRDRVLAYIGIEGEEKGRLILYNITDINQPKKTILTPRDLIVTDFKIYPNSDKILFSAFEPNSGGQALAKQQLYTVTTGFNNDTSVSQSQRAGKLEIILNAQDYQNVKFDLSKNGQTIIVERKNYKNPADSGLWIIPQGEPARPLGVPGGDFMVSPDGQRLVVKQQGGIGIIPLTPEAGSPQFLSNYQTILGFSQNSQKILLLKDNGDYTRSLVWFDPTGKPQEILRSLYPIIDCEIEPREEATLYCIKIDLVETATRSGQYREEPFLAVINLKTKTDVPLLALPNYRDVKLSMSPDGVALLFDQVVTNPSQSDNDLMTLDQQAIADGQLWLLPLPELKAKQKSVKITPEQLNRGFKPQWLP</sequence>
<evidence type="ECO:0000256" key="1">
    <source>
        <dbReference type="SAM" id="Phobius"/>
    </source>
</evidence>
<protein>
    <recommendedName>
        <fullName evidence="4">SbsA Ig-like domain-containing protein</fullName>
    </recommendedName>
</protein>
<evidence type="ECO:0008006" key="4">
    <source>
        <dbReference type="Google" id="ProtNLM"/>
    </source>
</evidence>
<evidence type="ECO:0000313" key="3">
    <source>
        <dbReference type="Proteomes" id="UP000287247"/>
    </source>
</evidence>
<dbReference type="Proteomes" id="UP000287247">
    <property type="component" value="Unassembled WGS sequence"/>
</dbReference>
<dbReference type="RefSeq" id="WP_124974017.1">
    <property type="nucleotide sequence ID" value="NZ_BDQK01000001.1"/>
</dbReference>
<feature type="transmembrane region" description="Helical" evidence="1">
    <location>
        <begin position="20"/>
        <end position="40"/>
    </location>
</feature>
<keyword evidence="3" id="KW-1185">Reference proteome</keyword>
<proteinExistence type="predicted"/>
<evidence type="ECO:0000313" key="2">
    <source>
        <dbReference type="EMBL" id="GBF78637.1"/>
    </source>
</evidence>
<dbReference type="AlphaFoldDB" id="A0A401IBI7"/>
<accession>A0A401IBI7</accession>
<gene>
    <name evidence="2" type="ORF">AsFPU1_0026</name>
</gene>
<reference evidence="3" key="1">
    <citation type="submission" date="2017-05" db="EMBL/GenBank/DDBJ databases">
        <title>Physiological properties and genetic analysis related to exopolysaccharide production of fresh-water unicellular cyanobacterium Aphanothece sacrum, Suizenji Nori, that has been cultured as a food source in Japan.</title>
        <authorList>
            <person name="Kanesaki Y."/>
            <person name="Yoshikawa S."/>
            <person name="Ohki K."/>
        </authorList>
    </citation>
    <scope>NUCLEOTIDE SEQUENCE [LARGE SCALE GENOMIC DNA]</scope>
    <source>
        <strain evidence="3">FPU1</strain>
    </source>
</reference>
<organism evidence="2 3">
    <name type="scientific">Aphanothece sacrum FPU1</name>
    <dbReference type="NCBI Taxonomy" id="1920663"/>
    <lineage>
        <taxon>Bacteria</taxon>
        <taxon>Bacillati</taxon>
        <taxon>Cyanobacteriota</taxon>
        <taxon>Cyanophyceae</taxon>
        <taxon>Oscillatoriophycideae</taxon>
        <taxon>Chroococcales</taxon>
        <taxon>Aphanothecaceae</taxon>
        <taxon>Aphanothece</taxon>
    </lineage>
</organism>
<keyword evidence="1" id="KW-0812">Transmembrane</keyword>